<feature type="signal peptide" evidence="1">
    <location>
        <begin position="1"/>
        <end position="19"/>
    </location>
</feature>
<dbReference type="InterPro" id="IPR050789">
    <property type="entry name" value="Diverse_Enzym_Activities"/>
</dbReference>
<feature type="chain" id="PRO_5041273270" description="Beta-lactamase-related domain-containing protein" evidence="1">
    <location>
        <begin position="20"/>
        <end position="415"/>
    </location>
</feature>
<protein>
    <recommendedName>
        <fullName evidence="2">Beta-lactamase-related domain-containing protein</fullName>
    </recommendedName>
</protein>
<dbReference type="PANTHER" id="PTHR43283:SF3">
    <property type="entry name" value="BETA-LACTAMASE FAMILY PROTEIN (AFU_ORTHOLOGUE AFUA_5G07500)"/>
    <property type="match status" value="1"/>
</dbReference>
<dbReference type="Pfam" id="PF00144">
    <property type="entry name" value="Beta-lactamase"/>
    <property type="match status" value="1"/>
</dbReference>
<gene>
    <name evidence="3" type="ORF">EVOR1521_LOCUS11233</name>
</gene>
<keyword evidence="4" id="KW-1185">Reference proteome</keyword>
<evidence type="ECO:0000256" key="1">
    <source>
        <dbReference type="SAM" id="SignalP"/>
    </source>
</evidence>
<organism evidence="3 4">
    <name type="scientific">Effrenium voratum</name>
    <dbReference type="NCBI Taxonomy" id="2562239"/>
    <lineage>
        <taxon>Eukaryota</taxon>
        <taxon>Sar</taxon>
        <taxon>Alveolata</taxon>
        <taxon>Dinophyceae</taxon>
        <taxon>Suessiales</taxon>
        <taxon>Symbiodiniaceae</taxon>
        <taxon>Effrenium</taxon>
    </lineage>
</organism>
<dbReference type="InterPro" id="IPR012338">
    <property type="entry name" value="Beta-lactam/transpept-like"/>
</dbReference>
<dbReference type="AlphaFoldDB" id="A0AA36MZJ4"/>
<dbReference type="Gene3D" id="3.40.710.10">
    <property type="entry name" value="DD-peptidase/beta-lactamase superfamily"/>
    <property type="match status" value="1"/>
</dbReference>
<feature type="domain" description="Beta-lactamase-related" evidence="2">
    <location>
        <begin position="70"/>
        <end position="225"/>
    </location>
</feature>
<evidence type="ECO:0000313" key="4">
    <source>
        <dbReference type="Proteomes" id="UP001178507"/>
    </source>
</evidence>
<dbReference type="SUPFAM" id="SSF56601">
    <property type="entry name" value="beta-lactamase/transpeptidase-like"/>
    <property type="match status" value="1"/>
</dbReference>
<dbReference type="Proteomes" id="UP001178507">
    <property type="component" value="Unassembled WGS sequence"/>
</dbReference>
<dbReference type="InterPro" id="IPR001466">
    <property type="entry name" value="Beta-lactam-related"/>
</dbReference>
<evidence type="ECO:0000313" key="3">
    <source>
        <dbReference type="EMBL" id="CAJ1384348.1"/>
    </source>
</evidence>
<dbReference type="PANTHER" id="PTHR43283">
    <property type="entry name" value="BETA-LACTAMASE-RELATED"/>
    <property type="match status" value="1"/>
</dbReference>
<evidence type="ECO:0000259" key="2">
    <source>
        <dbReference type="Pfam" id="PF00144"/>
    </source>
</evidence>
<reference evidence="3" key="1">
    <citation type="submission" date="2023-08" db="EMBL/GenBank/DDBJ databases">
        <authorList>
            <person name="Chen Y."/>
            <person name="Shah S."/>
            <person name="Dougan E. K."/>
            <person name="Thang M."/>
            <person name="Chan C."/>
        </authorList>
    </citation>
    <scope>NUCLEOTIDE SEQUENCE</scope>
</reference>
<dbReference type="EMBL" id="CAUJNA010001112">
    <property type="protein sequence ID" value="CAJ1384348.1"/>
    <property type="molecule type" value="Genomic_DNA"/>
</dbReference>
<comment type="caution">
    <text evidence="3">The sequence shown here is derived from an EMBL/GenBank/DDBJ whole genome shotgun (WGS) entry which is preliminary data.</text>
</comment>
<keyword evidence="1" id="KW-0732">Signal</keyword>
<proteinExistence type="predicted"/>
<name>A0AA36MZJ4_9DINO</name>
<sequence>MACSLASFASPVPLGTALAMIFRLLPLLLLSAADEWEPLRGILQLYFPIRDMAFTAGTAQGRRFTFEKGKTKTSSPLPMASSSKFPVAIAIAGVVSDGHLSFDTFAHEVFPWWSSSNSDSRSRVTLRHLLSFTSGFYWPDASGFVPCLGANASQYSPEACAKEIYQQAPFEFEPGSTWSYNSFHLQVAGAMAASAAKISTQELLQRYLIKPLRLNSTQWLGGENPGLAGNMMTTADDYDRILRAFVGNELFPEAISTEMERDYLDGVKVSNASTFLVTLLGHYSMCNYFECFPPKLQSFTESCRKRNIHMDAGLFGYYPMVDRSKGMYMQIATATMPTSQKTFYAPTIASMALRLLSKFWVDRALGVQEEEMEENRGIDAVWNLTEGLLQKSGLTNTFSSAAAVWAGLKQEELMV</sequence>
<accession>A0AA36MZJ4</accession>